<protein>
    <submittedName>
        <fullName evidence="1">Uncharacterized protein</fullName>
    </submittedName>
</protein>
<accession>A0A6A6H113</accession>
<dbReference type="Proteomes" id="UP000800092">
    <property type="component" value="Unassembled WGS sequence"/>
</dbReference>
<dbReference type="OrthoDB" id="3946203at2759"/>
<name>A0A6A6H113_VIRVR</name>
<sequence length="76" mass="8596">MFLAFCLNQERHLVYCKISGHCGIPVGLGFWAILCGTNYQHRRYSMATYLARSPKDDMLSHAPPMTSCLSRAVDMI</sequence>
<gene>
    <name evidence="1" type="ORF">EV356DRAFT_289411</name>
</gene>
<reference evidence="1" key="1">
    <citation type="journal article" date="2020" name="Stud. Mycol.">
        <title>101 Dothideomycetes genomes: a test case for predicting lifestyles and emergence of pathogens.</title>
        <authorList>
            <person name="Haridas S."/>
            <person name="Albert R."/>
            <person name="Binder M."/>
            <person name="Bloem J."/>
            <person name="Labutti K."/>
            <person name="Salamov A."/>
            <person name="Andreopoulos B."/>
            <person name="Baker S."/>
            <person name="Barry K."/>
            <person name="Bills G."/>
            <person name="Bluhm B."/>
            <person name="Cannon C."/>
            <person name="Castanera R."/>
            <person name="Culley D."/>
            <person name="Daum C."/>
            <person name="Ezra D."/>
            <person name="Gonzalez J."/>
            <person name="Henrissat B."/>
            <person name="Kuo A."/>
            <person name="Liang C."/>
            <person name="Lipzen A."/>
            <person name="Lutzoni F."/>
            <person name="Magnuson J."/>
            <person name="Mondo S."/>
            <person name="Nolan M."/>
            <person name="Ohm R."/>
            <person name="Pangilinan J."/>
            <person name="Park H.-J."/>
            <person name="Ramirez L."/>
            <person name="Alfaro M."/>
            <person name="Sun H."/>
            <person name="Tritt A."/>
            <person name="Yoshinaga Y."/>
            <person name="Zwiers L.-H."/>
            <person name="Turgeon B."/>
            <person name="Goodwin S."/>
            <person name="Spatafora J."/>
            <person name="Crous P."/>
            <person name="Grigoriev I."/>
        </authorList>
    </citation>
    <scope>NUCLEOTIDE SEQUENCE</scope>
    <source>
        <strain evidence="1">Tuck. ex Michener</strain>
    </source>
</reference>
<evidence type="ECO:0000313" key="1">
    <source>
        <dbReference type="EMBL" id="KAF2231579.1"/>
    </source>
</evidence>
<organism evidence="1 2">
    <name type="scientific">Viridothelium virens</name>
    <name type="common">Speckled blister lichen</name>
    <name type="synonym">Trypethelium virens</name>
    <dbReference type="NCBI Taxonomy" id="1048519"/>
    <lineage>
        <taxon>Eukaryota</taxon>
        <taxon>Fungi</taxon>
        <taxon>Dikarya</taxon>
        <taxon>Ascomycota</taxon>
        <taxon>Pezizomycotina</taxon>
        <taxon>Dothideomycetes</taxon>
        <taxon>Dothideomycetes incertae sedis</taxon>
        <taxon>Trypetheliales</taxon>
        <taxon>Trypetheliaceae</taxon>
        <taxon>Viridothelium</taxon>
    </lineage>
</organism>
<proteinExistence type="predicted"/>
<evidence type="ECO:0000313" key="2">
    <source>
        <dbReference type="Proteomes" id="UP000800092"/>
    </source>
</evidence>
<dbReference type="AlphaFoldDB" id="A0A6A6H113"/>
<dbReference type="EMBL" id="ML991825">
    <property type="protein sequence ID" value="KAF2231579.1"/>
    <property type="molecule type" value="Genomic_DNA"/>
</dbReference>
<keyword evidence="2" id="KW-1185">Reference proteome</keyword>